<protein>
    <recommendedName>
        <fullName evidence="1">non-specific serine/threonine protein kinase</fullName>
        <ecNumber evidence="1">2.7.11.1</ecNumber>
    </recommendedName>
</protein>
<comment type="caution">
    <text evidence="14">The sequence shown here is derived from an EMBL/GenBank/DDBJ whole genome shotgun (WGS) entry which is preliminary data.</text>
</comment>
<dbReference type="Gene3D" id="3.80.10.10">
    <property type="entry name" value="Ribonuclease Inhibitor"/>
    <property type="match status" value="3"/>
</dbReference>
<dbReference type="InterPro" id="IPR020859">
    <property type="entry name" value="ROC"/>
</dbReference>
<evidence type="ECO:0000256" key="11">
    <source>
        <dbReference type="ARBA" id="ARBA00047899"/>
    </source>
</evidence>
<dbReference type="SMART" id="SM00369">
    <property type="entry name" value="LRR_TYP"/>
    <property type="match status" value="14"/>
</dbReference>
<evidence type="ECO:0000313" key="15">
    <source>
        <dbReference type="Proteomes" id="UP000238176"/>
    </source>
</evidence>
<dbReference type="Proteomes" id="UP000238176">
    <property type="component" value="Unassembled WGS sequence"/>
</dbReference>
<comment type="catalytic activity">
    <reaction evidence="11">
        <text>L-threonyl-[protein] + ATP = O-phospho-L-threonyl-[protein] + ADP + H(+)</text>
        <dbReference type="Rhea" id="RHEA:46608"/>
        <dbReference type="Rhea" id="RHEA-COMP:11060"/>
        <dbReference type="Rhea" id="RHEA-COMP:11605"/>
        <dbReference type="ChEBI" id="CHEBI:15378"/>
        <dbReference type="ChEBI" id="CHEBI:30013"/>
        <dbReference type="ChEBI" id="CHEBI:30616"/>
        <dbReference type="ChEBI" id="CHEBI:61977"/>
        <dbReference type="ChEBI" id="CHEBI:456216"/>
        <dbReference type="EC" id="2.7.11.1"/>
    </reaction>
</comment>
<dbReference type="InterPro" id="IPR036388">
    <property type="entry name" value="WH-like_DNA-bd_sf"/>
</dbReference>
<dbReference type="AlphaFoldDB" id="A0A2T0UM85"/>
<dbReference type="SMART" id="SM00365">
    <property type="entry name" value="LRR_SD22"/>
    <property type="match status" value="8"/>
</dbReference>
<keyword evidence="8" id="KW-0067">ATP-binding</keyword>
<dbReference type="PANTHER" id="PTHR46662">
    <property type="entry name" value="DI-GLUCOSE BINDING PROTEIN WITH LEUCINE-RICH REPEAT DOMAIN-CONTAINING PROTEIN"/>
    <property type="match status" value="1"/>
</dbReference>
<keyword evidence="7" id="KW-0418">Kinase</keyword>
<comment type="catalytic activity">
    <reaction evidence="12">
        <text>L-seryl-[protein] + ATP = O-phospho-L-seryl-[protein] + ADP + H(+)</text>
        <dbReference type="Rhea" id="RHEA:17989"/>
        <dbReference type="Rhea" id="RHEA-COMP:9863"/>
        <dbReference type="Rhea" id="RHEA-COMP:11604"/>
        <dbReference type="ChEBI" id="CHEBI:15378"/>
        <dbReference type="ChEBI" id="CHEBI:29999"/>
        <dbReference type="ChEBI" id="CHEBI:30616"/>
        <dbReference type="ChEBI" id="CHEBI:83421"/>
        <dbReference type="ChEBI" id="CHEBI:456216"/>
        <dbReference type="EC" id="2.7.11.1"/>
    </reaction>
</comment>
<evidence type="ECO:0000256" key="1">
    <source>
        <dbReference type="ARBA" id="ARBA00012513"/>
    </source>
</evidence>
<dbReference type="Pfam" id="PF16095">
    <property type="entry name" value="COR-A"/>
    <property type="match status" value="1"/>
</dbReference>
<dbReference type="PANTHER" id="PTHR46662:SF104">
    <property type="entry name" value="GPI-ANCHORED ADHESIN-LIKE PROTEIN PGA55-RELATED"/>
    <property type="match status" value="1"/>
</dbReference>
<feature type="domain" description="Roc" evidence="13">
    <location>
        <begin position="443"/>
        <end position="615"/>
    </location>
</feature>
<dbReference type="InterPro" id="IPR003591">
    <property type="entry name" value="Leu-rich_rpt_typical-subtyp"/>
</dbReference>
<accession>A0A2T0UM85</accession>
<dbReference type="GO" id="GO:0004674">
    <property type="term" value="F:protein serine/threonine kinase activity"/>
    <property type="evidence" value="ECO:0007669"/>
    <property type="project" value="UniProtKB-KW"/>
</dbReference>
<dbReference type="FunFam" id="3.80.10.10:FF:000095">
    <property type="entry name" value="LRR receptor-like serine/threonine-protein kinase GSO1"/>
    <property type="match status" value="1"/>
</dbReference>
<dbReference type="Pfam" id="PF00560">
    <property type="entry name" value="LRR_1"/>
    <property type="match status" value="1"/>
</dbReference>
<dbReference type="SUPFAM" id="SSF52540">
    <property type="entry name" value="P-loop containing nucleoside triphosphate hydrolases"/>
    <property type="match status" value="1"/>
</dbReference>
<dbReference type="Gene3D" id="1.10.10.2200">
    <property type="match status" value="1"/>
</dbReference>
<evidence type="ECO:0000256" key="10">
    <source>
        <dbReference type="ARBA" id="ARBA00023136"/>
    </source>
</evidence>
<dbReference type="SMART" id="SM00175">
    <property type="entry name" value="RAB"/>
    <property type="match status" value="1"/>
</dbReference>
<evidence type="ECO:0000256" key="9">
    <source>
        <dbReference type="ARBA" id="ARBA00023134"/>
    </source>
</evidence>
<dbReference type="RefSeq" id="WP_106364139.1">
    <property type="nucleotide sequence ID" value="NZ_PVTJ01000004.1"/>
</dbReference>
<dbReference type="PRINTS" id="PR00019">
    <property type="entry name" value="LEURICHRPT"/>
</dbReference>
<keyword evidence="10" id="KW-0472">Membrane</keyword>
<keyword evidence="9" id="KW-0342">GTP-binding</keyword>
<dbReference type="Pfam" id="PF23598">
    <property type="entry name" value="LRR_14"/>
    <property type="match status" value="1"/>
</dbReference>
<dbReference type="EMBL" id="PVTJ01000004">
    <property type="protein sequence ID" value="PRY59042.1"/>
    <property type="molecule type" value="Genomic_DNA"/>
</dbReference>
<keyword evidence="15" id="KW-1185">Reference proteome</keyword>
<evidence type="ECO:0000256" key="5">
    <source>
        <dbReference type="ARBA" id="ARBA00022737"/>
    </source>
</evidence>
<dbReference type="InterPro" id="IPR001611">
    <property type="entry name" value="Leu-rich_rpt"/>
</dbReference>
<dbReference type="SMART" id="SM00364">
    <property type="entry name" value="LRR_BAC"/>
    <property type="match status" value="13"/>
</dbReference>
<sequence>MLDEAVRRIREAKRTKQTVLDLSDLDLREFPEEVCELTWLTELDLKDNRITSLPDAIGGLTELTRLDLFDNLVAEVPESIGRLRALTSLDLDKNRLTRVPESIGELTALTQLDLARNDIEEIPASIGNLTALTHLNLYGNDLRELPESIGNLTGLTLLHLSNNDLKALPESLGKLTGITNLTLNANRLASLPESIGNLTALTSLNLEDNRLTALPESILNLTGLTKLDLDDNRLTALPDGIGRLTALASLTCRDNELRSLPDSIGDLTALERLSFWDNDVEALPESIGNLTALTEFDPSMNRLASVPESIGNLTGISQLDLSYNRLTSLPDSIGGLSSLTMLRLCDNRLGSVPDSIGDLASLTLLDLRNNALAAIPESVGNLTRLTSLDLSDNRLRALPEQIAGFPDLEQFSASDNPLPPEMAAAEASGEDGLMTFLKEVAADGVAVREAKLVLVGEGAVGKSTLLSAMLGEPFEADRSSTHGIEVRALTLSRETADECVLNTWDFGGQETYRPTHQLFFTAPAVYLVVWKPRHGPRQDNVEEWIELIRRRAGDDVRVHVVATHGGPKDRFAHIDEHRLRQLHGDVIVGFHHVDSSTGAGIEDLKSAVQRTASELPYFSRKLPASWRRFQDDLHRVPEPYLEYPDYLARAAAHGLAEASAKTLASVATDLGHWCHYPDIPGLDQLVVLKGDWLSTAVSLVLDDGRTVLNHGLVEHTRLKEIWNDPTNPPHLRYPEKVHRVLLRLMEEYEISYRVGGGGHGGRPPTSLIAQLVDPTTPSLKAWHDYGGDLAVQTRICKFSDASDNFHIPEGLIYRLIVRLHSLSLGRERYEDSLHWTGGLVIDHGLHGRALIKLDRNRLIVSVKAVVPDYLLTLVIEEIKSHVAEFWQGVKVRTYVSCGGNCNDPEGRQAGQWEIERLFNRRLKGKREITCGSCDEDVAIQDLLSGVVAPVDPDERFETAVGTLLSPEFAAQTGKRLITHAETYLQDLLQAFESEAANGPRLVTIAADGKPRELGSGHTVVPLRVKFLCEHSRSPAPYQQARMGYFVEVPEVWLHEALPWCSAMAIALRVALPDESVPSLNHRDRLVAVGAEQARSHLSYLQAWVREQDSTYGGLVRVRHRGRYMWVHPRFEAEFNPGLPDMGGAEE</sequence>
<name>A0A2T0UM85_9ACTN</name>
<dbReference type="GO" id="GO:0005524">
    <property type="term" value="F:ATP binding"/>
    <property type="evidence" value="ECO:0007669"/>
    <property type="project" value="UniProtKB-KW"/>
</dbReference>
<dbReference type="EC" id="2.7.11.1" evidence="1"/>
<keyword evidence="2" id="KW-0723">Serine/threonine-protein kinase</keyword>
<evidence type="ECO:0000256" key="12">
    <source>
        <dbReference type="ARBA" id="ARBA00048679"/>
    </source>
</evidence>
<dbReference type="Pfam" id="PF08477">
    <property type="entry name" value="Roc"/>
    <property type="match status" value="1"/>
</dbReference>
<gene>
    <name evidence="14" type="ORF">B0I28_104198</name>
</gene>
<dbReference type="PROSITE" id="PS51424">
    <property type="entry name" value="ROC"/>
    <property type="match status" value="1"/>
</dbReference>
<evidence type="ECO:0000256" key="2">
    <source>
        <dbReference type="ARBA" id="ARBA00022527"/>
    </source>
</evidence>
<dbReference type="SUPFAM" id="SSF52058">
    <property type="entry name" value="L domain-like"/>
    <property type="match status" value="2"/>
</dbReference>
<dbReference type="Gene3D" id="3.40.50.300">
    <property type="entry name" value="P-loop containing nucleotide triphosphate hydrolases"/>
    <property type="match status" value="1"/>
</dbReference>
<evidence type="ECO:0000313" key="14">
    <source>
        <dbReference type="EMBL" id="PRY59042.1"/>
    </source>
</evidence>
<evidence type="ECO:0000259" key="13">
    <source>
        <dbReference type="PROSITE" id="PS51424"/>
    </source>
</evidence>
<dbReference type="InterPro" id="IPR027417">
    <property type="entry name" value="P-loop_NTPase"/>
</dbReference>
<reference evidence="14 15" key="1">
    <citation type="submission" date="2018-03" db="EMBL/GenBank/DDBJ databases">
        <title>Genomic Encyclopedia of Type Strains, Phase III (KMG-III): the genomes of soil and plant-associated and newly described type strains.</title>
        <authorList>
            <person name="Whitman W."/>
        </authorList>
    </citation>
    <scope>NUCLEOTIDE SEQUENCE [LARGE SCALE GENOMIC DNA]</scope>
    <source>
        <strain evidence="14 15">CGMCC 4.7067</strain>
    </source>
</reference>
<keyword evidence="6" id="KW-0547">Nucleotide-binding</keyword>
<dbReference type="PROSITE" id="PS51450">
    <property type="entry name" value="LRR"/>
    <property type="match status" value="1"/>
</dbReference>
<dbReference type="OrthoDB" id="498873at2"/>
<proteinExistence type="predicted"/>
<dbReference type="Gene3D" id="3.30.310.200">
    <property type="match status" value="1"/>
</dbReference>
<dbReference type="Pfam" id="PF25497">
    <property type="entry name" value="COR-B"/>
    <property type="match status" value="1"/>
</dbReference>
<dbReference type="Gene3D" id="1.10.10.10">
    <property type="entry name" value="Winged helix-like DNA-binding domain superfamily/Winged helix DNA-binding domain"/>
    <property type="match status" value="1"/>
</dbReference>
<evidence type="ECO:0000256" key="8">
    <source>
        <dbReference type="ARBA" id="ARBA00022840"/>
    </source>
</evidence>
<keyword evidence="4" id="KW-0808">Transferase</keyword>
<dbReference type="PRINTS" id="PR00449">
    <property type="entry name" value="RASTRNSFRMNG"/>
</dbReference>
<evidence type="ECO:0000256" key="3">
    <source>
        <dbReference type="ARBA" id="ARBA00022614"/>
    </source>
</evidence>
<dbReference type="InterPro" id="IPR055414">
    <property type="entry name" value="LRR_R13L4/SHOC2-like"/>
</dbReference>
<dbReference type="InterPro" id="IPR057263">
    <property type="entry name" value="COR-B"/>
</dbReference>
<dbReference type="Pfam" id="PF13855">
    <property type="entry name" value="LRR_8"/>
    <property type="match status" value="2"/>
</dbReference>
<keyword evidence="5" id="KW-0677">Repeat</keyword>
<keyword evidence="3" id="KW-0433">Leucine-rich repeat</keyword>
<evidence type="ECO:0000256" key="7">
    <source>
        <dbReference type="ARBA" id="ARBA00022777"/>
    </source>
</evidence>
<organism evidence="14 15">
    <name type="scientific">Glycomyces artemisiae</name>
    <dbReference type="NCBI Taxonomy" id="1076443"/>
    <lineage>
        <taxon>Bacteria</taxon>
        <taxon>Bacillati</taxon>
        <taxon>Actinomycetota</taxon>
        <taxon>Actinomycetes</taxon>
        <taxon>Glycomycetales</taxon>
        <taxon>Glycomycetaceae</taxon>
        <taxon>Glycomyces</taxon>
    </lineage>
</organism>
<evidence type="ECO:0000256" key="4">
    <source>
        <dbReference type="ARBA" id="ARBA00022679"/>
    </source>
</evidence>
<dbReference type="InterPro" id="IPR032171">
    <property type="entry name" value="COR-A"/>
</dbReference>
<evidence type="ECO:0000256" key="6">
    <source>
        <dbReference type="ARBA" id="ARBA00022741"/>
    </source>
</evidence>
<dbReference type="InterPro" id="IPR032675">
    <property type="entry name" value="LRR_dom_sf"/>
</dbReference>